<evidence type="ECO:0000256" key="9">
    <source>
        <dbReference type="SAM" id="Phobius"/>
    </source>
</evidence>
<keyword evidence="3" id="KW-0328">Glycosyltransferase</keyword>
<keyword evidence="7 9" id="KW-1133">Transmembrane helix</keyword>
<evidence type="ECO:0000256" key="2">
    <source>
        <dbReference type="ARBA" id="ARBA00022475"/>
    </source>
</evidence>
<comment type="similarity">
    <text evidence="1">Belongs to the glycosyltransferase 2 family.</text>
</comment>
<dbReference type="PANTHER" id="PTHR48090:SF3">
    <property type="entry name" value="UNDECAPRENYL-PHOSPHATE 4-DEOXY-4-FORMAMIDO-L-ARABINOSE TRANSFERASE"/>
    <property type="match status" value="1"/>
</dbReference>
<dbReference type="Gene3D" id="3.90.550.10">
    <property type="entry name" value="Spore Coat Polysaccharide Biosynthesis Protein SpsA, Chain A"/>
    <property type="match status" value="1"/>
</dbReference>
<dbReference type="CDD" id="cd04187">
    <property type="entry name" value="DPM1_like_bac"/>
    <property type="match status" value="1"/>
</dbReference>
<dbReference type="Proteomes" id="UP001058003">
    <property type="component" value="Chromosome"/>
</dbReference>
<organism evidence="11 12">
    <name type="scientific">Dactylosporangium aurantiacum</name>
    <dbReference type="NCBI Taxonomy" id="35754"/>
    <lineage>
        <taxon>Bacteria</taxon>
        <taxon>Bacillati</taxon>
        <taxon>Actinomycetota</taxon>
        <taxon>Actinomycetes</taxon>
        <taxon>Micromonosporales</taxon>
        <taxon>Micromonosporaceae</taxon>
        <taxon>Dactylosporangium</taxon>
    </lineage>
</organism>
<proteinExistence type="inferred from homology"/>
<sequence length="327" mass="35782">MSLSVVVPCYRSARILPTLVERLNGVLPGITPDHEVILVVDSTDNTWDVASQLAGKYEHVQAIRMARNYGQHNALIAGIRAASFERIITMDDDLQHPPEELPKLVDALTDDLDVVYAVSEQEEHGVFRNITSWGAKTLVMGRTMGIPNADVLGALRIFRTFLRAGFDQVSGPHVSVDIVLSWTTTRVGSTTVRMDQRTEGRSGFTFRSLMKHAVNMILGYSTKPLRLVTYLGFLIGICGLVLTIRLIYLYFSGDTTVAGFTTVASLVTVFSSAQLIGIGVLGEYLGRVHAHGMGRPTYVIREHVNGNDRVGADRVGADRVGADRVQG</sequence>
<gene>
    <name evidence="11" type="ORF">Daura_49885</name>
</gene>
<accession>A0A9Q9MH48</accession>
<dbReference type="OrthoDB" id="9811884at2"/>
<dbReference type="PANTHER" id="PTHR48090">
    <property type="entry name" value="UNDECAPRENYL-PHOSPHATE 4-DEOXY-4-FORMAMIDO-L-ARABINOSE TRANSFERASE-RELATED"/>
    <property type="match status" value="1"/>
</dbReference>
<dbReference type="InterPro" id="IPR050256">
    <property type="entry name" value="Glycosyltransferase_2"/>
</dbReference>
<dbReference type="GO" id="GO:0005886">
    <property type="term" value="C:plasma membrane"/>
    <property type="evidence" value="ECO:0007669"/>
    <property type="project" value="TreeGrafter"/>
</dbReference>
<evidence type="ECO:0000259" key="10">
    <source>
        <dbReference type="Pfam" id="PF00535"/>
    </source>
</evidence>
<feature type="transmembrane region" description="Helical" evidence="9">
    <location>
        <begin position="263"/>
        <end position="285"/>
    </location>
</feature>
<feature type="domain" description="Glycosyltransferase 2-like" evidence="10">
    <location>
        <begin position="4"/>
        <end position="132"/>
    </location>
</feature>
<evidence type="ECO:0000313" key="12">
    <source>
        <dbReference type="Proteomes" id="UP001058003"/>
    </source>
</evidence>
<evidence type="ECO:0000256" key="1">
    <source>
        <dbReference type="ARBA" id="ARBA00006739"/>
    </source>
</evidence>
<dbReference type="KEGG" id="daur:Daura_49885"/>
<name>A0A9Q9MH48_9ACTN</name>
<dbReference type="SUPFAM" id="SSF53448">
    <property type="entry name" value="Nucleotide-diphospho-sugar transferases"/>
    <property type="match status" value="1"/>
</dbReference>
<evidence type="ECO:0000256" key="3">
    <source>
        <dbReference type="ARBA" id="ARBA00022676"/>
    </source>
</evidence>
<dbReference type="AlphaFoldDB" id="A0A9Q9MH48"/>
<evidence type="ECO:0000256" key="8">
    <source>
        <dbReference type="ARBA" id="ARBA00023136"/>
    </source>
</evidence>
<dbReference type="RefSeq" id="WP_081971278.1">
    <property type="nucleotide sequence ID" value="NZ_JAQQGQ010000023.1"/>
</dbReference>
<keyword evidence="4" id="KW-0808">Transferase</keyword>
<dbReference type="InterPro" id="IPR001173">
    <property type="entry name" value="Glyco_trans_2-like"/>
</dbReference>
<dbReference type="GO" id="GO:0099621">
    <property type="term" value="F:undecaprenyl-phosphate 4-deoxy-4-formamido-L-arabinose transferase activity"/>
    <property type="evidence" value="ECO:0007669"/>
    <property type="project" value="TreeGrafter"/>
</dbReference>
<keyword evidence="12" id="KW-1185">Reference proteome</keyword>
<dbReference type="Pfam" id="PF00535">
    <property type="entry name" value="Glycos_transf_2"/>
    <property type="match status" value="1"/>
</dbReference>
<evidence type="ECO:0000256" key="4">
    <source>
        <dbReference type="ARBA" id="ARBA00022679"/>
    </source>
</evidence>
<feature type="transmembrane region" description="Helical" evidence="9">
    <location>
        <begin position="227"/>
        <end position="251"/>
    </location>
</feature>
<evidence type="ECO:0000313" key="11">
    <source>
        <dbReference type="EMBL" id="UWZ54460.1"/>
    </source>
</evidence>
<evidence type="ECO:0000256" key="6">
    <source>
        <dbReference type="ARBA" id="ARBA00022985"/>
    </source>
</evidence>
<protein>
    <submittedName>
        <fullName evidence="11">Glycosyltransferase family 2 protein</fullName>
    </submittedName>
</protein>
<reference evidence="11" key="1">
    <citation type="submission" date="2021-04" db="EMBL/GenBank/DDBJ databases">
        <title>Dactylosporangium aurantiacum NRRL B-8018 full assembly.</title>
        <authorList>
            <person name="Hartkoorn R.C."/>
            <person name="Beaudoing E."/>
            <person name="Hot D."/>
        </authorList>
    </citation>
    <scope>NUCLEOTIDE SEQUENCE</scope>
    <source>
        <strain evidence="11">NRRL B-8018</strain>
    </source>
</reference>
<keyword evidence="8 9" id="KW-0472">Membrane</keyword>
<keyword evidence="2" id="KW-1003">Cell membrane</keyword>
<keyword evidence="6" id="KW-0448">Lipopolysaccharide biosynthesis</keyword>
<evidence type="ECO:0000256" key="5">
    <source>
        <dbReference type="ARBA" id="ARBA00022692"/>
    </source>
</evidence>
<dbReference type="GO" id="GO:0009103">
    <property type="term" value="P:lipopolysaccharide biosynthetic process"/>
    <property type="evidence" value="ECO:0007669"/>
    <property type="project" value="UniProtKB-KW"/>
</dbReference>
<dbReference type="InterPro" id="IPR029044">
    <property type="entry name" value="Nucleotide-diphossugar_trans"/>
</dbReference>
<dbReference type="EMBL" id="CP073767">
    <property type="protein sequence ID" value="UWZ54460.1"/>
    <property type="molecule type" value="Genomic_DNA"/>
</dbReference>
<evidence type="ECO:0000256" key="7">
    <source>
        <dbReference type="ARBA" id="ARBA00022989"/>
    </source>
</evidence>
<keyword evidence="5 9" id="KW-0812">Transmembrane</keyword>